<dbReference type="Proteomes" id="UP000249748">
    <property type="component" value="Unassembled WGS sequence"/>
</dbReference>
<evidence type="ECO:0000313" key="2">
    <source>
        <dbReference type="Proteomes" id="UP000249748"/>
    </source>
</evidence>
<dbReference type="EMBL" id="KZ824561">
    <property type="protein sequence ID" value="RAK86163.1"/>
    <property type="molecule type" value="Genomic_DNA"/>
</dbReference>
<accession>A0ACD1I838</accession>
<sequence>MTNVIYAGNDSLGRNRTTFQATVKNLVTTKGEGITAEKETLVWGTTGFRNLKEAIWHFLALTSSSYLVVVRRLPQLCCVQEAERTKEGQNWRVQPRRYPGRRKIPWIKPTGQPHGHAGQNSFGGEGNSNSKGRNRSAAISRLSIQAAVWRREESRDQ</sequence>
<protein>
    <submittedName>
        <fullName evidence="1">Uncharacterized protein</fullName>
    </submittedName>
</protein>
<name>A0ACD1I838_9EURO</name>
<keyword evidence="2" id="KW-1185">Reference proteome</keyword>
<reference evidence="1" key="1">
    <citation type="submission" date="2018-02" db="EMBL/GenBank/DDBJ databases">
        <title>The genomes of Aspergillus section Nigri reveals drivers in fungal speciation.</title>
        <authorList>
            <consortium name="DOE Joint Genome Institute"/>
            <person name="Vesth T.C."/>
            <person name="Nybo J."/>
            <person name="Theobald S."/>
            <person name="Brandl J."/>
            <person name="Frisvad J.C."/>
            <person name="Nielsen K.F."/>
            <person name="Lyhne E.K."/>
            <person name="Kogle M.E."/>
            <person name="Kuo A."/>
            <person name="Riley R."/>
            <person name="Clum A."/>
            <person name="Nolan M."/>
            <person name="Lipzen A."/>
            <person name="Salamov A."/>
            <person name="Henrissat B."/>
            <person name="Wiebenga A."/>
            <person name="De vries R.P."/>
            <person name="Grigoriev I.V."/>
            <person name="Mortensen U.H."/>
            <person name="Andersen M.R."/>
            <person name="Baker S.E."/>
        </authorList>
    </citation>
    <scope>NUCLEOTIDE SEQUENCE</scope>
    <source>
        <strain evidence="1">CBS 115574</strain>
    </source>
</reference>
<evidence type="ECO:0000313" key="1">
    <source>
        <dbReference type="EMBL" id="RAK86163.1"/>
    </source>
</evidence>
<gene>
    <name evidence="1" type="ORF">BO79DRAFT_220170</name>
</gene>
<organism evidence="1 2">
    <name type="scientific">Aspergillus costaricaensis CBS 115574</name>
    <dbReference type="NCBI Taxonomy" id="1448317"/>
    <lineage>
        <taxon>Eukaryota</taxon>
        <taxon>Fungi</taxon>
        <taxon>Dikarya</taxon>
        <taxon>Ascomycota</taxon>
        <taxon>Pezizomycotina</taxon>
        <taxon>Eurotiomycetes</taxon>
        <taxon>Eurotiomycetidae</taxon>
        <taxon>Eurotiales</taxon>
        <taxon>Aspergillaceae</taxon>
        <taxon>Aspergillus</taxon>
        <taxon>Aspergillus subgen. Circumdati</taxon>
    </lineage>
</organism>
<proteinExistence type="predicted"/>